<protein>
    <submittedName>
        <fullName evidence="2">Uncharacterized protein</fullName>
    </submittedName>
</protein>
<dbReference type="EMBL" id="AVOT02006619">
    <property type="protein sequence ID" value="MBW0482023.1"/>
    <property type="molecule type" value="Genomic_DNA"/>
</dbReference>
<name>A0A9Q3CFG5_9BASI</name>
<organism evidence="2 3">
    <name type="scientific">Austropuccinia psidii MF-1</name>
    <dbReference type="NCBI Taxonomy" id="1389203"/>
    <lineage>
        <taxon>Eukaryota</taxon>
        <taxon>Fungi</taxon>
        <taxon>Dikarya</taxon>
        <taxon>Basidiomycota</taxon>
        <taxon>Pucciniomycotina</taxon>
        <taxon>Pucciniomycetes</taxon>
        <taxon>Pucciniales</taxon>
        <taxon>Sphaerophragmiaceae</taxon>
        <taxon>Austropuccinia</taxon>
    </lineage>
</organism>
<gene>
    <name evidence="2" type="ORF">O181_021738</name>
</gene>
<sequence length="473" mass="53878">MPDFYDKIEKSWLQLAPPVGPLNESIEPSTSAKNGGDFSKTLAESSHGNRADWEPTNTTPSPRALIPYHSDGKSCTWTSEQPQGAVLSFGLLSPYMEARLSNLQQSPHQGQNAYGRSRVPLVKVPNNPESPKVYSGLKRKKGVAESKKKHELTSPLKTSHVIGSKETFQSELLWRKRNPKPEDFESRIRTYLTTLFSETTNWKINLTQEKLNQRWKHWEEIKMQINYPTEELVVGSLSRLRTFTSLHTQNPHPRLQNLQNKSHNAILMYHTTAIAGYSLLKELGLEKEEEDFLRKLHQQWFAEGALVDECAKNLSIKLKDEMILRIVDFVNSSILVKISLLNEILSPPPFKGKAELQKAQKGAFSFLKRIWGDLNVNALTEMTVTKCQLNPNKKTCLLYKLFLEDNSAAQRAIAISWHVFKSWLESGRDINSLNLELTAVLKWALNNNLMQEAIYHADVKPRVELFALKFTSG</sequence>
<keyword evidence="3" id="KW-1185">Reference proteome</keyword>
<proteinExistence type="predicted"/>
<dbReference type="Proteomes" id="UP000765509">
    <property type="component" value="Unassembled WGS sequence"/>
</dbReference>
<accession>A0A9Q3CFG5</accession>
<feature type="region of interest" description="Disordered" evidence="1">
    <location>
        <begin position="17"/>
        <end position="66"/>
    </location>
</feature>
<evidence type="ECO:0000313" key="2">
    <source>
        <dbReference type="EMBL" id="MBW0482023.1"/>
    </source>
</evidence>
<reference evidence="2" key="1">
    <citation type="submission" date="2021-03" db="EMBL/GenBank/DDBJ databases">
        <title>Draft genome sequence of rust myrtle Austropuccinia psidii MF-1, a brazilian biotype.</title>
        <authorList>
            <person name="Quecine M.C."/>
            <person name="Pachon D.M.R."/>
            <person name="Bonatelli M.L."/>
            <person name="Correr F.H."/>
            <person name="Franceschini L.M."/>
            <person name="Leite T.F."/>
            <person name="Margarido G.R.A."/>
            <person name="Almeida C.A."/>
            <person name="Ferrarezi J.A."/>
            <person name="Labate C.A."/>
        </authorList>
    </citation>
    <scope>NUCLEOTIDE SEQUENCE</scope>
    <source>
        <strain evidence="2">MF-1</strain>
    </source>
</reference>
<dbReference type="AlphaFoldDB" id="A0A9Q3CFG5"/>
<evidence type="ECO:0000313" key="3">
    <source>
        <dbReference type="Proteomes" id="UP000765509"/>
    </source>
</evidence>
<evidence type="ECO:0000256" key="1">
    <source>
        <dbReference type="SAM" id="MobiDB-lite"/>
    </source>
</evidence>
<comment type="caution">
    <text evidence="2">The sequence shown here is derived from an EMBL/GenBank/DDBJ whole genome shotgun (WGS) entry which is preliminary data.</text>
</comment>